<dbReference type="InterPro" id="IPR002772">
    <property type="entry name" value="Glyco_hydro_3_C"/>
</dbReference>
<dbReference type="InterPro" id="IPR026891">
    <property type="entry name" value="Fn3-like"/>
</dbReference>
<dbReference type="SUPFAM" id="SSF51445">
    <property type="entry name" value="(Trans)glycosidases"/>
    <property type="match status" value="1"/>
</dbReference>
<accession>A0A0X8JCM3</accession>
<dbReference type="Proteomes" id="UP000065220">
    <property type="component" value="Chromosome"/>
</dbReference>
<evidence type="ECO:0000259" key="3">
    <source>
        <dbReference type="SMART" id="SM01217"/>
    </source>
</evidence>
<dbReference type="Gene3D" id="3.20.20.300">
    <property type="entry name" value="Glycoside hydrolase, family 3, N-terminal domain"/>
    <property type="match status" value="1"/>
</dbReference>
<dbReference type="SMART" id="SM01217">
    <property type="entry name" value="Fn3_like"/>
    <property type="match status" value="1"/>
</dbReference>
<dbReference type="Gene3D" id="3.40.50.1700">
    <property type="entry name" value="Glycoside hydrolase family 3 C-terminal domain"/>
    <property type="match status" value="1"/>
</dbReference>
<keyword evidence="5" id="KW-1185">Reference proteome</keyword>
<dbReference type="Pfam" id="PF01915">
    <property type="entry name" value="Glyco_hydro_3_C"/>
    <property type="match status" value="1"/>
</dbReference>
<gene>
    <name evidence="4" type="ORF">AXF14_01020</name>
</gene>
<dbReference type="InterPro" id="IPR013783">
    <property type="entry name" value="Ig-like_fold"/>
</dbReference>
<dbReference type="GO" id="GO:0005975">
    <property type="term" value="P:carbohydrate metabolic process"/>
    <property type="evidence" value="ECO:0007669"/>
    <property type="project" value="InterPro"/>
</dbReference>
<sequence>MTVENPVAQGSTTAVGEDRWVEPELARLARRAAAEGTVLLANDGALPLPADEPVAVFGRVQLDWFAVGYGSGGDVNAAYEHILLDCLVERGVPVDAELAAVYREWCAANSPEQGEWGNWPRYYEEMPLEDSLVDAVASRARRAVVVIGRAAGEDRENVLEPGSYYLTDAEERLLAQVTSRFETVTAIVCSGNVMDLSWAEGRVDALLMAWPGGMEGAPAVADVLIGAVEPGGRLTDTIARRYEDYPSSEHFGGKDFNEYAEDVLVGYRYFETLAKDTVLFPFGHGLGYTTVDLAPGELVVERTGGPTGGTARVAVTATNTGERPGSTVVQVYAGAPQAPALATPARRLVAYQRTEELAPGAAQELTLAFPMDRLASFDDSGATGHRNDWVLEAGAHEVLVGSSVRETTSAGTVDVDDAVVLEQLEEALAPDPAHPFQRMTLTTGADGCPALAWEDVPTSTVDLRERIVSRLPRAIETDAPADGSTLTLQDVAADRAELDAFIAQLSPAELADLTFGDVIMDSPLGVPGNAGAFGGVTKALRDRGIPAVTTTDGPSGIRVSAYASLLPCGTALASTWDPALLTELARHHGAEMIRKGSDVLLAPGMNIHRDPLCGRNFEYYSEDPLVAGLTAAAVVTGIQANGVSACPKHLVANNQETNRIHNDSRISQRALREIYLRGFRLCVELAAPLNIMTSYNKVNGQWSHYNYDLVTTILRGEWGYQGNVITDWWMRYAPDPLFPALADSATRVRAGVDVLMPGAPSWSGTHAEGHDSSELEALDADDASGEHLTLGELQRSVRNVLRMLLASGKVEDYVPTEPEWREPVVH</sequence>
<keyword evidence="2" id="KW-0378">Hydrolase</keyword>
<dbReference type="Pfam" id="PF00933">
    <property type="entry name" value="Glyco_hydro_3"/>
    <property type="match status" value="1"/>
</dbReference>
<dbReference type="PANTHER" id="PTHR42715:SF10">
    <property type="entry name" value="BETA-GLUCOSIDASE"/>
    <property type="match status" value="1"/>
</dbReference>
<dbReference type="EMBL" id="CP014228">
    <property type="protein sequence ID" value="AMD86440.1"/>
    <property type="molecule type" value="Genomic_DNA"/>
</dbReference>
<dbReference type="InterPro" id="IPR036962">
    <property type="entry name" value="Glyco_hydro_3_N_sf"/>
</dbReference>
<dbReference type="InterPro" id="IPR050288">
    <property type="entry name" value="Cellulose_deg_GH3"/>
</dbReference>
<evidence type="ECO:0000256" key="2">
    <source>
        <dbReference type="ARBA" id="ARBA00022801"/>
    </source>
</evidence>
<evidence type="ECO:0000256" key="1">
    <source>
        <dbReference type="ARBA" id="ARBA00005336"/>
    </source>
</evidence>
<dbReference type="STRING" id="111015.AXF14_01020"/>
<evidence type="ECO:0000313" key="4">
    <source>
        <dbReference type="EMBL" id="AMD86440.1"/>
    </source>
</evidence>
<evidence type="ECO:0000313" key="5">
    <source>
        <dbReference type="Proteomes" id="UP000065220"/>
    </source>
</evidence>
<feature type="domain" description="Fibronectin type III-like" evidence="3">
    <location>
        <begin position="327"/>
        <end position="404"/>
    </location>
</feature>
<dbReference type="RefSeq" id="WP_067939255.1">
    <property type="nucleotide sequence ID" value="NZ_CP014228.1"/>
</dbReference>
<organism evidence="4 5">
    <name type="scientific">Actinomyces radicidentis</name>
    <dbReference type="NCBI Taxonomy" id="111015"/>
    <lineage>
        <taxon>Bacteria</taxon>
        <taxon>Bacillati</taxon>
        <taxon>Actinomycetota</taxon>
        <taxon>Actinomycetes</taxon>
        <taxon>Actinomycetales</taxon>
        <taxon>Actinomycetaceae</taxon>
        <taxon>Actinomyces</taxon>
    </lineage>
</organism>
<dbReference type="AlphaFoldDB" id="A0A0X8JCM3"/>
<dbReference type="Pfam" id="PF14310">
    <property type="entry name" value="Fn3-like"/>
    <property type="match status" value="1"/>
</dbReference>
<dbReference type="InterPro" id="IPR001764">
    <property type="entry name" value="Glyco_hydro_3_N"/>
</dbReference>
<comment type="similarity">
    <text evidence="1">Belongs to the glycosyl hydrolase 3 family.</text>
</comment>
<dbReference type="GO" id="GO:0004553">
    <property type="term" value="F:hydrolase activity, hydrolyzing O-glycosyl compounds"/>
    <property type="evidence" value="ECO:0007669"/>
    <property type="project" value="InterPro"/>
</dbReference>
<dbReference type="PANTHER" id="PTHR42715">
    <property type="entry name" value="BETA-GLUCOSIDASE"/>
    <property type="match status" value="1"/>
</dbReference>
<dbReference type="OrthoDB" id="3187562at2"/>
<dbReference type="InterPro" id="IPR017853">
    <property type="entry name" value="GH"/>
</dbReference>
<dbReference type="KEGG" id="ard:AXF14_01020"/>
<dbReference type="SUPFAM" id="SSF52279">
    <property type="entry name" value="Beta-D-glucan exohydrolase, C-terminal domain"/>
    <property type="match status" value="1"/>
</dbReference>
<protein>
    <submittedName>
        <fullName evidence="4">Beta-glucosidase</fullName>
    </submittedName>
</protein>
<reference evidence="5" key="1">
    <citation type="submission" date="2016-02" db="EMBL/GenBank/DDBJ databases">
        <authorList>
            <person name="Holder M.E."/>
            <person name="Ajami N.J."/>
            <person name="Petrosino J.F."/>
        </authorList>
    </citation>
    <scope>NUCLEOTIDE SEQUENCE [LARGE SCALE GENOMIC DNA]</scope>
    <source>
        <strain evidence="5">CCUG 36733</strain>
    </source>
</reference>
<dbReference type="PRINTS" id="PR00133">
    <property type="entry name" value="GLHYDRLASE3"/>
</dbReference>
<proteinExistence type="inferred from homology"/>
<dbReference type="Gene3D" id="2.60.40.10">
    <property type="entry name" value="Immunoglobulins"/>
    <property type="match status" value="1"/>
</dbReference>
<dbReference type="InterPro" id="IPR036881">
    <property type="entry name" value="Glyco_hydro_3_C_sf"/>
</dbReference>
<name>A0A0X8JCM3_ACTRD</name>